<dbReference type="AlphaFoldDB" id="A0A4Q2D2K0"/>
<dbReference type="Proteomes" id="UP000290288">
    <property type="component" value="Unassembled WGS sequence"/>
</dbReference>
<organism evidence="2 3">
    <name type="scientific">Candolleomyces aberdarensis</name>
    <dbReference type="NCBI Taxonomy" id="2316362"/>
    <lineage>
        <taxon>Eukaryota</taxon>
        <taxon>Fungi</taxon>
        <taxon>Dikarya</taxon>
        <taxon>Basidiomycota</taxon>
        <taxon>Agaricomycotina</taxon>
        <taxon>Agaricomycetes</taxon>
        <taxon>Agaricomycetidae</taxon>
        <taxon>Agaricales</taxon>
        <taxon>Agaricineae</taxon>
        <taxon>Psathyrellaceae</taxon>
        <taxon>Candolleomyces</taxon>
    </lineage>
</organism>
<accession>A0A4Q2D2K0</accession>
<comment type="caution">
    <text evidence="2">The sequence shown here is derived from an EMBL/GenBank/DDBJ whole genome shotgun (WGS) entry which is preliminary data.</text>
</comment>
<proteinExistence type="predicted"/>
<feature type="compositionally biased region" description="Basic and acidic residues" evidence="1">
    <location>
        <begin position="109"/>
        <end position="118"/>
    </location>
</feature>
<evidence type="ECO:0000313" key="2">
    <source>
        <dbReference type="EMBL" id="RXW13470.1"/>
    </source>
</evidence>
<gene>
    <name evidence="2" type="ORF">EST38_g12383</name>
</gene>
<dbReference type="EMBL" id="SDEE01000905">
    <property type="protein sequence ID" value="RXW13470.1"/>
    <property type="molecule type" value="Genomic_DNA"/>
</dbReference>
<evidence type="ECO:0000313" key="3">
    <source>
        <dbReference type="Proteomes" id="UP000290288"/>
    </source>
</evidence>
<name>A0A4Q2D2K0_9AGAR</name>
<protein>
    <submittedName>
        <fullName evidence="2">Uncharacterized protein</fullName>
    </submittedName>
</protein>
<keyword evidence="3" id="KW-1185">Reference proteome</keyword>
<feature type="region of interest" description="Disordered" evidence="1">
    <location>
        <begin position="109"/>
        <end position="132"/>
    </location>
</feature>
<evidence type="ECO:0000256" key="1">
    <source>
        <dbReference type="SAM" id="MobiDB-lite"/>
    </source>
</evidence>
<sequence length="225" mass="24077">MMYHIGETPHGQTFGKWYNPFEDEISKKYLRFCHEVPFGLGTMKVTHVLLSAAEEQCLKRAITIREDRLKDTDALEQSGRGIGTLIFLDNAETGHMAEEVPVLISESGEEHSIGKDTGPDDTPLIEPNSGSTPLPLGSSAKVAAEDNAPVAEVGESGVPLLNVGGASAVQSSFDKLASLMKENELVTAEKARAEIAMALHNGTLGGSEFNCGGRLQDSENAEEAH</sequence>
<reference evidence="2 3" key="1">
    <citation type="submission" date="2019-01" db="EMBL/GenBank/DDBJ databases">
        <title>Draft genome sequence of Psathyrella aberdarensis IHI B618.</title>
        <authorList>
            <person name="Buettner E."/>
            <person name="Kellner H."/>
        </authorList>
    </citation>
    <scope>NUCLEOTIDE SEQUENCE [LARGE SCALE GENOMIC DNA]</scope>
    <source>
        <strain evidence="2 3">IHI B618</strain>
    </source>
</reference>